<keyword evidence="3" id="KW-0479">Metal-binding</keyword>
<keyword evidence="4 9" id="KW-0560">Oxidoreductase</keyword>
<dbReference type="SUPFAM" id="SSF55124">
    <property type="entry name" value="Nitrite/Sulfite reductase N-terminal domain-like"/>
    <property type="match status" value="2"/>
</dbReference>
<dbReference type="NCBIfam" id="TIGR02435">
    <property type="entry name" value="CobG"/>
    <property type="match status" value="1"/>
</dbReference>
<evidence type="ECO:0000256" key="4">
    <source>
        <dbReference type="ARBA" id="ARBA00023002"/>
    </source>
</evidence>
<dbReference type="Gene3D" id="3.90.480.10">
    <property type="entry name" value="Sulfite Reductase Hemoprotein,Domain 2"/>
    <property type="match status" value="1"/>
</dbReference>
<comment type="caution">
    <text evidence="9">The sequence shown here is derived from an EMBL/GenBank/DDBJ whole genome shotgun (WGS) entry which is preliminary data.</text>
</comment>
<dbReference type="Pfam" id="PF03460">
    <property type="entry name" value="NIR_SIR_ferr"/>
    <property type="match status" value="2"/>
</dbReference>
<dbReference type="EC" id="1.14.13.83" evidence="9"/>
<dbReference type="InterPro" id="IPR005117">
    <property type="entry name" value="NiRdtase/SiRdtase_haem-b_fer"/>
</dbReference>
<keyword evidence="1" id="KW-0004">4Fe-4S</keyword>
<keyword evidence="5" id="KW-0408">Iron</keyword>
<dbReference type="RefSeq" id="WP_364596646.1">
    <property type="nucleotide sequence ID" value="NZ_JBFAQK010000030.1"/>
</dbReference>
<dbReference type="GO" id="GO:0043818">
    <property type="term" value="F:precorrin-3B synthase activity"/>
    <property type="evidence" value="ECO:0007669"/>
    <property type="project" value="UniProtKB-EC"/>
</dbReference>
<evidence type="ECO:0000313" key="9">
    <source>
        <dbReference type="EMBL" id="MEV4683323.1"/>
    </source>
</evidence>
<proteinExistence type="predicted"/>
<dbReference type="Gene3D" id="3.90.480.20">
    <property type="match status" value="1"/>
</dbReference>
<name>A0ABV3HYG4_9ACTN</name>
<dbReference type="PANTHER" id="PTHR32439:SF9">
    <property type="entry name" value="BLR3264 PROTEIN"/>
    <property type="match status" value="1"/>
</dbReference>
<feature type="region of interest" description="Disordered" evidence="7">
    <location>
        <begin position="259"/>
        <end position="359"/>
    </location>
</feature>
<evidence type="ECO:0000313" key="10">
    <source>
        <dbReference type="Proteomes" id="UP001552521"/>
    </source>
</evidence>
<keyword evidence="2" id="KW-0349">Heme</keyword>
<gene>
    <name evidence="9" type="primary">cobG</name>
    <name evidence="9" type="ORF">AB0K36_21360</name>
</gene>
<reference evidence="9 10" key="1">
    <citation type="submission" date="2024-06" db="EMBL/GenBank/DDBJ databases">
        <title>The Natural Products Discovery Center: Release of the First 8490 Sequenced Strains for Exploring Actinobacteria Biosynthetic Diversity.</title>
        <authorList>
            <person name="Kalkreuter E."/>
            <person name="Kautsar S.A."/>
            <person name="Yang D."/>
            <person name="Bader C.D."/>
            <person name="Teijaro C.N."/>
            <person name="Fluegel L."/>
            <person name="Davis C.M."/>
            <person name="Simpson J.R."/>
            <person name="Lauterbach L."/>
            <person name="Steele A.D."/>
            <person name="Gui C."/>
            <person name="Meng S."/>
            <person name="Li G."/>
            <person name="Viehrig K."/>
            <person name="Ye F."/>
            <person name="Su P."/>
            <person name="Kiefer A.F."/>
            <person name="Nichols A."/>
            <person name="Cepeda A.J."/>
            <person name="Yan W."/>
            <person name="Fan B."/>
            <person name="Jiang Y."/>
            <person name="Adhikari A."/>
            <person name="Zheng C.-J."/>
            <person name="Schuster L."/>
            <person name="Cowan T.M."/>
            <person name="Smanski M.J."/>
            <person name="Chevrette M.G."/>
            <person name="De Carvalho L.P.S."/>
            <person name="Shen B."/>
        </authorList>
    </citation>
    <scope>NUCLEOTIDE SEQUENCE [LARGE SCALE GENOMIC DNA]</scope>
    <source>
        <strain evidence="9 10">NPDC049344</strain>
    </source>
</reference>
<dbReference type="EMBL" id="JBFAQK010000030">
    <property type="protein sequence ID" value="MEV4683323.1"/>
    <property type="molecule type" value="Genomic_DNA"/>
</dbReference>
<evidence type="ECO:0000256" key="2">
    <source>
        <dbReference type="ARBA" id="ARBA00022617"/>
    </source>
</evidence>
<dbReference type="Proteomes" id="UP001552521">
    <property type="component" value="Unassembled WGS sequence"/>
</dbReference>
<evidence type="ECO:0000256" key="5">
    <source>
        <dbReference type="ARBA" id="ARBA00023004"/>
    </source>
</evidence>
<sequence>MPPAPSNRPNRDEPLVTPVRDRGDACPGALRLHTADDGALARVRVPAGVVSAAQAYALADAAERLGDGALDITSRGNLQLRGLGPGCGGELAELLDAAGLLPAPRHERVRNIVASPLSGLDGRGHLDVQPLVRELDALLCASERAPELSGRFLFALDDGRGDMAELAADVMLLAEPGGAEVRVTVGAAGARVRAEDGPRAMLLAAEAFLDAASATGTRAWRVRELPGGGSELADAAVWRDRVSGAVGSAGPVGPVGAAASRGLCPRTPAPQSPAGLDLPGADRAAQPDLPGLGRAAMADLPGPDRAAEPELAGADRAAGSESVGTEGAAGPVAAGRSRATGPGGAGGPRPGHVGGGGNGGGGVSVGVPFGRLSVGAWRALARVAQEHGTGELRVTPWRGVVVPGAGPGQLDVLAGAGLVTDPDSPWLGVGACTGRPGCAKSLADVRADATTHLAAGAGGLPVYWSGCERRCGHPRGTWVDAVATGDGRYDLAVRGAGADELLGRQALPELADALAAARTITTPTK</sequence>
<accession>A0ABV3HYG4</accession>
<evidence type="ECO:0000256" key="1">
    <source>
        <dbReference type="ARBA" id="ARBA00022485"/>
    </source>
</evidence>
<keyword evidence="10" id="KW-1185">Reference proteome</keyword>
<dbReference type="InterPro" id="IPR036136">
    <property type="entry name" value="Nit/Sulf_reduc_fer-like_dom_sf"/>
</dbReference>
<feature type="compositionally biased region" description="Basic and acidic residues" evidence="7">
    <location>
        <begin position="9"/>
        <end position="23"/>
    </location>
</feature>
<dbReference type="SUPFAM" id="SSF56014">
    <property type="entry name" value="Nitrite and sulphite reductase 4Fe-4S domain-like"/>
    <property type="match status" value="2"/>
</dbReference>
<keyword evidence="6" id="KW-0411">Iron-sulfur</keyword>
<dbReference type="InterPro" id="IPR012798">
    <property type="entry name" value="Cbl_synth_CobG-like"/>
</dbReference>
<feature type="region of interest" description="Disordered" evidence="7">
    <location>
        <begin position="1"/>
        <end position="23"/>
    </location>
</feature>
<dbReference type="PANTHER" id="PTHR32439">
    <property type="entry name" value="FERREDOXIN--NITRITE REDUCTASE, CHLOROPLASTIC"/>
    <property type="match status" value="1"/>
</dbReference>
<feature type="domain" description="Nitrite/Sulfite reductase ferredoxin-like" evidence="8">
    <location>
        <begin position="363"/>
        <end position="413"/>
    </location>
</feature>
<protein>
    <submittedName>
        <fullName evidence="9">Precorrin-3B synthase</fullName>
        <ecNumber evidence="9">1.14.13.83</ecNumber>
    </submittedName>
</protein>
<feature type="domain" description="Nitrite/Sulfite reductase ferredoxin-like" evidence="8">
    <location>
        <begin position="40"/>
        <end position="86"/>
    </location>
</feature>
<dbReference type="InterPro" id="IPR051329">
    <property type="entry name" value="NIR_SIR_4Fe-4S"/>
</dbReference>
<dbReference type="Gene3D" id="3.30.413.10">
    <property type="entry name" value="Sulfite Reductase Hemoprotein, domain 1"/>
    <property type="match status" value="1"/>
</dbReference>
<dbReference type="InterPro" id="IPR045854">
    <property type="entry name" value="NO2/SO3_Rdtase_4Fe4S_sf"/>
</dbReference>
<feature type="compositionally biased region" description="Gly residues" evidence="7">
    <location>
        <begin position="341"/>
        <end position="359"/>
    </location>
</feature>
<organism evidence="9 10">
    <name type="scientific">Streptomyces kurssanovii</name>
    <dbReference type="NCBI Taxonomy" id="67312"/>
    <lineage>
        <taxon>Bacteria</taxon>
        <taxon>Bacillati</taxon>
        <taxon>Actinomycetota</taxon>
        <taxon>Actinomycetes</taxon>
        <taxon>Kitasatosporales</taxon>
        <taxon>Streptomycetaceae</taxon>
        <taxon>Streptomyces</taxon>
    </lineage>
</organism>
<evidence type="ECO:0000256" key="3">
    <source>
        <dbReference type="ARBA" id="ARBA00022723"/>
    </source>
</evidence>
<evidence type="ECO:0000259" key="8">
    <source>
        <dbReference type="Pfam" id="PF03460"/>
    </source>
</evidence>
<evidence type="ECO:0000256" key="6">
    <source>
        <dbReference type="ARBA" id="ARBA00023014"/>
    </source>
</evidence>
<evidence type="ECO:0000256" key="7">
    <source>
        <dbReference type="SAM" id="MobiDB-lite"/>
    </source>
</evidence>